<feature type="region of interest" description="Disordered" evidence="1">
    <location>
        <begin position="235"/>
        <end position="254"/>
    </location>
</feature>
<evidence type="ECO:0000313" key="3">
    <source>
        <dbReference type="EMBL" id="QDT16103.1"/>
    </source>
</evidence>
<reference evidence="3 4" key="1">
    <citation type="submission" date="2019-02" db="EMBL/GenBank/DDBJ databases">
        <title>Deep-cultivation of Planctomycetes and their phenomic and genomic characterization uncovers novel biology.</title>
        <authorList>
            <person name="Wiegand S."/>
            <person name="Jogler M."/>
            <person name="Boedeker C."/>
            <person name="Pinto D."/>
            <person name="Vollmers J."/>
            <person name="Rivas-Marin E."/>
            <person name="Kohn T."/>
            <person name="Peeters S.H."/>
            <person name="Heuer A."/>
            <person name="Rast P."/>
            <person name="Oberbeckmann S."/>
            <person name="Bunk B."/>
            <person name="Jeske O."/>
            <person name="Meyerdierks A."/>
            <person name="Storesund J.E."/>
            <person name="Kallscheuer N."/>
            <person name="Luecker S."/>
            <person name="Lage O.M."/>
            <person name="Pohl T."/>
            <person name="Merkel B.J."/>
            <person name="Hornburger P."/>
            <person name="Mueller R.-W."/>
            <person name="Bruemmer F."/>
            <person name="Labrenz M."/>
            <person name="Spormann A.M."/>
            <person name="Op den Camp H."/>
            <person name="Overmann J."/>
            <person name="Amann R."/>
            <person name="Jetten M.S.M."/>
            <person name="Mascher T."/>
            <person name="Medema M.H."/>
            <person name="Devos D.P."/>
            <person name="Kaster A.-K."/>
            <person name="Ovreas L."/>
            <person name="Rohde M."/>
            <person name="Galperin M.Y."/>
            <person name="Jogler C."/>
        </authorList>
    </citation>
    <scope>NUCLEOTIDE SEQUENCE [LARGE SCALE GENOMIC DNA]</scope>
    <source>
        <strain evidence="3 4">CA12</strain>
    </source>
</reference>
<keyword evidence="2" id="KW-0472">Membrane</keyword>
<keyword evidence="4" id="KW-1185">Reference proteome</keyword>
<dbReference type="EMBL" id="CP036265">
    <property type="protein sequence ID" value="QDT16103.1"/>
    <property type="molecule type" value="Genomic_DNA"/>
</dbReference>
<dbReference type="AlphaFoldDB" id="A0A517P9P7"/>
<keyword evidence="2" id="KW-1133">Transmembrane helix</keyword>
<evidence type="ECO:0000313" key="4">
    <source>
        <dbReference type="Proteomes" id="UP000318741"/>
    </source>
</evidence>
<organism evidence="3 4">
    <name type="scientific">Alienimonas californiensis</name>
    <dbReference type="NCBI Taxonomy" id="2527989"/>
    <lineage>
        <taxon>Bacteria</taxon>
        <taxon>Pseudomonadati</taxon>
        <taxon>Planctomycetota</taxon>
        <taxon>Planctomycetia</taxon>
        <taxon>Planctomycetales</taxon>
        <taxon>Planctomycetaceae</taxon>
        <taxon>Alienimonas</taxon>
    </lineage>
</organism>
<accession>A0A517P9P7</accession>
<proteinExistence type="predicted"/>
<keyword evidence="2" id="KW-0812">Transmembrane</keyword>
<dbReference type="KEGG" id="acaf:CA12_22010"/>
<gene>
    <name evidence="3" type="ORF">CA12_22010</name>
</gene>
<dbReference type="Proteomes" id="UP000318741">
    <property type="component" value="Chromosome"/>
</dbReference>
<sequence>MHAPPAVPPDTDHPVPSPAAAASAAASTLKTRLSRWAASLFIGGYLSVLAAGVASHALEFHQGSHPLMYYIVWDMFCGWSAHSYRNHVIAEGESGTWYEVGTGPWEEARPFRPYGDLKRIHYDVNATHGARTALNVLRHTAHEPIVRIALVEEVWAKKFNLPEPHWSERWNVPKDPASYYAVRHVLSPNGQLLGSRPSWASEVVQRNVQDRAKIRRFSPRSAPMLAGAGWNAPVAERRGPAGVVPASHSSELAD</sequence>
<dbReference type="RefSeq" id="WP_145358978.1">
    <property type="nucleotide sequence ID" value="NZ_CP036265.1"/>
</dbReference>
<dbReference type="OrthoDB" id="210749at2"/>
<feature type="transmembrane region" description="Helical" evidence="2">
    <location>
        <begin position="36"/>
        <end position="58"/>
    </location>
</feature>
<protein>
    <submittedName>
        <fullName evidence="3">Uncharacterized protein</fullName>
    </submittedName>
</protein>
<evidence type="ECO:0000256" key="2">
    <source>
        <dbReference type="SAM" id="Phobius"/>
    </source>
</evidence>
<evidence type="ECO:0000256" key="1">
    <source>
        <dbReference type="SAM" id="MobiDB-lite"/>
    </source>
</evidence>
<name>A0A517P9P7_9PLAN</name>